<keyword evidence="2" id="KW-0472">Membrane</keyword>
<keyword evidence="5" id="KW-1185">Reference proteome</keyword>
<dbReference type="Pfam" id="PF14258">
    <property type="entry name" value="DUF4350"/>
    <property type="match status" value="1"/>
</dbReference>
<proteinExistence type="predicted"/>
<dbReference type="RefSeq" id="WP_191004975.1">
    <property type="nucleotide sequence ID" value="NZ_JACXAD010000009.1"/>
</dbReference>
<accession>A0A927BCB1</accession>
<gene>
    <name evidence="4" type="ORF">IC235_09660</name>
</gene>
<feature type="compositionally biased region" description="Low complexity" evidence="1">
    <location>
        <begin position="98"/>
        <end position="122"/>
    </location>
</feature>
<comment type="caution">
    <text evidence="4">The sequence shown here is derived from an EMBL/GenBank/DDBJ whole genome shotgun (WGS) entry which is preliminary data.</text>
</comment>
<keyword evidence="2" id="KW-0812">Transmembrane</keyword>
<feature type="compositionally biased region" description="Acidic residues" evidence="1">
    <location>
        <begin position="152"/>
        <end position="163"/>
    </location>
</feature>
<dbReference type="Proteomes" id="UP000612233">
    <property type="component" value="Unassembled WGS sequence"/>
</dbReference>
<dbReference type="AlphaFoldDB" id="A0A927BCB1"/>
<evidence type="ECO:0000256" key="1">
    <source>
        <dbReference type="SAM" id="MobiDB-lite"/>
    </source>
</evidence>
<feature type="region of interest" description="Disordered" evidence="1">
    <location>
        <begin position="87"/>
        <end position="167"/>
    </location>
</feature>
<reference evidence="4" key="1">
    <citation type="submission" date="2020-09" db="EMBL/GenBank/DDBJ databases">
        <authorList>
            <person name="Kim M.K."/>
        </authorList>
    </citation>
    <scope>NUCLEOTIDE SEQUENCE</scope>
    <source>
        <strain evidence="4">BT664</strain>
    </source>
</reference>
<feature type="domain" description="DUF4350" evidence="3">
    <location>
        <begin position="173"/>
        <end position="324"/>
    </location>
</feature>
<evidence type="ECO:0000313" key="5">
    <source>
        <dbReference type="Proteomes" id="UP000612233"/>
    </source>
</evidence>
<protein>
    <recommendedName>
        <fullName evidence="3">DUF4350 domain-containing protein</fullName>
    </recommendedName>
</protein>
<dbReference type="EMBL" id="JACXAD010000009">
    <property type="protein sequence ID" value="MBD2768156.1"/>
    <property type="molecule type" value="Genomic_DNA"/>
</dbReference>
<dbReference type="InterPro" id="IPR025646">
    <property type="entry name" value="DUF4350"/>
</dbReference>
<organism evidence="4 5">
    <name type="scientific">Hymenobacter montanus</name>
    <dbReference type="NCBI Taxonomy" id="2771359"/>
    <lineage>
        <taxon>Bacteria</taxon>
        <taxon>Pseudomonadati</taxon>
        <taxon>Bacteroidota</taxon>
        <taxon>Cytophagia</taxon>
        <taxon>Cytophagales</taxon>
        <taxon>Hymenobacteraceae</taxon>
        <taxon>Hymenobacter</taxon>
    </lineage>
</organism>
<feature type="transmembrane region" description="Helical" evidence="2">
    <location>
        <begin position="7"/>
        <end position="25"/>
    </location>
</feature>
<feature type="transmembrane region" description="Helical" evidence="2">
    <location>
        <begin position="360"/>
        <end position="378"/>
    </location>
</feature>
<sequence>MTSPFRWYWVGLLALFGAYVALEYYQPKPVDWRPTFINKDKIPYGTYVLYDQLPRLLGTDSIETTRLPIYNQLTGIPLAVTDALESAQTTTQTIEPDTSGATSTEAESTESSDSTASPSTESLPATDSTKPGPSEARAPRSDSTAPDTPAKDEDESEEDEEGSSEIPLVATRANYLFVNTQFSAGTPDTHALLRFVANGNDVFIAAEDFGDSTAVFLDTLGVRTDIVDVPTHAGPQGLPVADSAVLHFTNPSLAGPRHRLPGLVSNVRLVVDSGQVGHTLAADAEGRPVLVRLNFGRGHFYLCSVPQAFSNQFMLRPRTGQFAATALSYLPTRLTWWDEYQKQGRPGEQSLLRLVSSHEALSTAYYLLIWGGLLFVFVEARRRQRIIPTLKPLPNTTLLFTRTVASLYRHGRSHTLIAEKKVGLFMDYLRTRFQEANPDLGDVDFRERLSQKSGLSRPRVDELIRLVNFARTAPQMTDHQLLQLSKALSDFKREAGR</sequence>
<evidence type="ECO:0000256" key="2">
    <source>
        <dbReference type="SAM" id="Phobius"/>
    </source>
</evidence>
<evidence type="ECO:0000259" key="3">
    <source>
        <dbReference type="Pfam" id="PF14258"/>
    </source>
</evidence>
<keyword evidence="2" id="KW-1133">Transmembrane helix</keyword>
<evidence type="ECO:0000313" key="4">
    <source>
        <dbReference type="EMBL" id="MBD2768156.1"/>
    </source>
</evidence>
<name>A0A927BCB1_9BACT</name>
<feature type="compositionally biased region" description="Polar residues" evidence="1">
    <location>
        <begin position="87"/>
        <end position="96"/>
    </location>
</feature>